<name>F0WC33_9STRA</name>
<sequence>MRHEITVRAKVQKICSSSREVIMAATGGNADSGENLSDHIRKGSLIDFHRIIGHLNSDDVERLAEDPALEIEITDRRSQKCLICAQGKWPRSLQSKQDSGEHSPIDRIDGVVCSDLKGPMTPRDRLGNRYMINFVDSKSNYAKGFLAKTKDVVAKQFEISWSISKKNSIAGSMSYAPIWVENIKILICFARAKA</sequence>
<reference evidence="1" key="2">
    <citation type="submission" date="2011-02" db="EMBL/GenBank/DDBJ databases">
        <authorList>
            <person name="MacLean D."/>
        </authorList>
    </citation>
    <scope>NUCLEOTIDE SEQUENCE</scope>
</reference>
<accession>F0WC33</accession>
<gene>
    <name evidence="1" type="primary">AlNc14C55G4216</name>
    <name evidence="1" type="ORF">ALNC14_048880</name>
</gene>
<reference evidence="1" key="1">
    <citation type="journal article" date="2011" name="PLoS Biol.">
        <title>Gene gain and loss during evolution of obligate parasitism in the white rust pathogen of Arabidopsis thaliana.</title>
        <authorList>
            <person name="Kemen E."/>
            <person name="Gardiner A."/>
            <person name="Schultz-Larsen T."/>
            <person name="Kemen A.C."/>
            <person name="Balmuth A.L."/>
            <person name="Robert-Seilaniantz A."/>
            <person name="Bailey K."/>
            <person name="Holub E."/>
            <person name="Studholme D.J."/>
            <person name="Maclean D."/>
            <person name="Jones J.D."/>
        </authorList>
    </citation>
    <scope>NUCLEOTIDE SEQUENCE</scope>
</reference>
<proteinExistence type="predicted"/>
<dbReference type="HOGENOM" id="CLU_1404776_0_0_1"/>
<evidence type="ECO:0000313" key="1">
    <source>
        <dbReference type="EMBL" id="CCA18745.1"/>
    </source>
</evidence>
<protein>
    <submittedName>
        <fullName evidence="1">AlNc14C55G4216 protein</fullName>
    </submittedName>
</protein>
<dbReference type="EMBL" id="FR824100">
    <property type="protein sequence ID" value="CCA18745.1"/>
    <property type="molecule type" value="Genomic_DNA"/>
</dbReference>
<organism evidence="1">
    <name type="scientific">Albugo laibachii Nc14</name>
    <dbReference type="NCBI Taxonomy" id="890382"/>
    <lineage>
        <taxon>Eukaryota</taxon>
        <taxon>Sar</taxon>
        <taxon>Stramenopiles</taxon>
        <taxon>Oomycota</taxon>
        <taxon>Peronosporomycetes</taxon>
        <taxon>Albuginales</taxon>
        <taxon>Albuginaceae</taxon>
        <taxon>Albugo</taxon>
    </lineage>
</organism>
<dbReference type="AlphaFoldDB" id="F0WC33"/>